<evidence type="ECO:0000313" key="13">
    <source>
        <dbReference type="EMBL" id="RRD01086.1"/>
    </source>
</evidence>
<name>A0A3P1SX25_9GAMM</name>
<dbReference type="SMART" id="SM00091">
    <property type="entry name" value="PAS"/>
    <property type="match status" value="1"/>
</dbReference>
<dbReference type="Gene3D" id="3.30.565.10">
    <property type="entry name" value="Histidine kinase-like ATPase, C-terminal domain"/>
    <property type="match status" value="1"/>
</dbReference>
<dbReference type="PANTHER" id="PTHR43065">
    <property type="entry name" value="SENSOR HISTIDINE KINASE"/>
    <property type="match status" value="1"/>
</dbReference>
<dbReference type="PROSITE" id="PS50109">
    <property type="entry name" value="HIS_KIN"/>
    <property type="match status" value="1"/>
</dbReference>
<dbReference type="NCBIfam" id="TIGR00229">
    <property type="entry name" value="sensory_box"/>
    <property type="match status" value="1"/>
</dbReference>
<evidence type="ECO:0000256" key="5">
    <source>
        <dbReference type="ARBA" id="ARBA00022741"/>
    </source>
</evidence>
<organism evidence="13 14">
    <name type="scientific">Amphritea balenae</name>
    <dbReference type="NCBI Taxonomy" id="452629"/>
    <lineage>
        <taxon>Bacteria</taxon>
        <taxon>Pseudomonadati</taxon>
        <taxon>Pseudomonadota</taxon>
        <taxon>Gammaproteobacteria</taxon>
        <taxon>Oceanospirillales</taxon>
        <taxon>Oceanospirillaceae</taxon>
        <taxon>Amphritea</taxon>
    </lineage>
</organism>
<evidence type="ECO:0000313" key="14">
    <source>
        <dbReference type="Proteomes" id="UP000267535"/>
    </source>
</evidence>
<dbReference type="InterPro" id="IPR000700">
    <property type="entry name" value="PAS-assoc_C"/>
</dbReference>
<dbReference type="SUPFAM" id="SSF47384">
    <property type="entry name" value="Homodimeric domain of signal transducing histidine kinase"/>
    <property type="match status" value="1"/>
</dbReference>
<feature type="coiled-coil region" evidence="9">
    <location>
        <begin position="162"/>
        <end position="192"/>
    </location>
</feature>
<dbReference type="RefSeq" id="WP_124924158.1">
    <property type="nucleotide sequence ID" value="NZ_BMOH01000001.1"/>
</dbReference>
<evidence type="ECO:0000259" key="11">
    <source>
        <dbReference type="PROSITE" id="PS50112"/>
    </source>
</evidence>
<dbReference type="Pfam" id="PF02518">
    <property type="entry name" value="HATPase_c"/>
    <property type="match status" value="1"/>
</dbReference>
<evidence type="ECO:0000256" key="3">
    <source>
        <dbReference type="ARBA" id="ARBA00022553"/>
    </source>
</evidence>
<proteinExistence type="predicted"/>
<dbReference type="CDD" id="cd00082">
    <property type="entry name" value="HisKA"/>
    <property type="match status" value="1"/>
</dbReference>
<dbReference type="EMBL" id="RQXV01000001">
    <property type="protein sequence ID" value="RRD01086.1"/>
    <property type="molecule type" value="Genomic_DNA"/>
</dbReference>
<feature type="domain" description="PAS" evidence="11">
    <location>
        <begin position="51"/>
        <end position="105"/>
    </location>
</feature>
<dbReference type="SUPFAM" id="SSF55874">
    <property type="entry name" value="ATPase domain of HSP90 chaperone/DNA topoisomerase II/histidine kinase"/>
    <property type="match status" value="1"/>
</dbReference>
<gene>
    <name evidence="13" type="ORF">EHS89_00530</name>
</gene>
<feature type="domain" description="PAC" evidence="12">
    <location>
        <begin position="123"/>
        <end position="174"/>
    </location>
</feature>
<keyword evidence="4" id="KW-0808">Transferase</keyword>
<reference evidence="13 14" key="1">
    <citation type="submission" date="2018-11" db="EMBL/GenBank/DDBJ databases">
        <title>The draft genome sequence of Amphritea balenae JAMM 1525T.</title>
        <authorList>
            <person name="Fang Z."/>
            <person name="Zhang Y."/>
            <person name="Han X."/>
        </authorList>
    </citation>
    <scope>NUCLEOTIDE SEQUENCE [LARGE SCALE GENOMIC DNA]</scope>
    <source>
        <strain evidence="13 14">JAMM 1525</strain>
    </source>
</reference>
<evidence type="ECO:0000259" key="10">
    <source>
        <dbReference type="PROSITE" id="PS50109"/>
    </source>
</evidence>
<dbReference type="InterPro" id="IPR003594">
    <property type="entry name" value="HATPase_dom"/>
</dbReference>
<dbReference type="InterPro" id="IPR036890">
    <property type="entry name" value="HATPase_C_sf"/>
</dbReference>
<feature type="domain" description="Histidine kinase" evidence="10">
    <location>
        <begin position="201"/>
        <end position="439"/>
    </location>
</feature>
<dbReference type="InterPro" id="IPR004358">
    <property type="entry name" value="Sig_transdc_His_kin-like_C"/>
</dbReference>
<keyword evidence="3" id="KW-0597">Phosphoprotein</keyword>
<dbReference type="PROSITE" id="PS50112">
    <property type="entry name" value="PAS"/>
    <property type="match status" value="1"/>
</dbReference>
<dbReference type="Gene3D" id="1.10.287.130">
    <property type="match status" value="1"/>
</dbReference>
<evidence type="ECO:0000256" key="9">
    <source>
        <dbReference type="SAM" id="Coils"/>
    </source>
</evidence>
<evidence type="ECO:0000256" key="7">
    <source>
        <dbReference type="ARBA" id="ARBA00022840"/>
    </source>
</evidence>
<sequence length="453" mass="50649">MPEKKFTDHSEADAIADEAWVSVIQKMDETYADLVHYQVEIEQKNLELEQTQGFLDSVQSSMSDVLIVCDKQGLIQQVNTALEQLTGKASEQLLDQPFVELIAQPYRQKIADFQNQLRVQPVRDCEVELVGQDGLVPLAMNCSPRKDQRGRMAGMVMIGRPLGELQRAYKELNQAHAELKLAQERLIQSEKMASLGRLVAGVAHELNNPISFVYGNMHALQRYTEKLVTYFNAVSENRPRSELRELREDLRLDKAIRDLNSLVDGTMEGADRVKDIVRDLRQFSSCQEAEKTRFDFNHVVTTALHWIIKESNQPIEIDLHLPNKLEALGHSGQIHQVIVNLIQNAVDAMRDQPAAKLDIGAGETAKLVWFTLRDNGPGLPDEHLSRVFDPFFTTKPVGEGTGLGLSISYGIVTEHGGKLSIHNHPNGGVVVTLELPKQDPDKVGEGRSGEENA</sequence>
<dbReference type="GO" id="GO:0000155">
    <property type="term" value="F:phosphorelay sensor kinase activity"/>
    <property type="evidence" value="ECO:0007669"/>
    <property type="project" value="InterPro"/>
</dbReference>
<dbReference type="InterPro" id="IPR035965">
    <property type="entry name" value="PAS-like_dom_sf"/>
</dbReference>
<dbReference type="InterPro" id="IPR013767">
    <property type="entry name" value="PAS_fold"/>
</dbReference>
<evidence type="ECO:0000256" key="2">
    <source>
        <dbReference type="ARBA" id="ARBA00012438"/>
    </source>
</evidence>
<dbReference type="GO" id="GO:0005524">
    <property type="term" value="F:ATP binding"/>
    <property type="evidence" value="ECO:0007669"/>
    <property type="project" value="UniProtKB-KW"/>
</dbReference>
<dbReference type="GO" id="GO:0006355">
    <property type="term" value="P:regulation of DNA-templated transcription"/>
    <property type="evidence" value="ECO:0007669"/>
    <property type="project" value="InterPro"/>
</dbReference>
<accession>A0A3P1SX25</accession>
<dbReference type="SUPFAM" id="SSF55785">
    <property type="entry name" value="PYP-like sensor domain (PAS domain)"/>
    <property type="match status" value="1"/>
</dbReference>
<evidence type="ECO:0000256" key="4">
    <source>
        <dbReference type="ARBA" id="ARBA00022679"/>
    </source>
</evidence>
<dbReference type="PRINTS" id="PR00344">
    <property type="entry name" value="BCTRLSENSOR"/>
</dbReference>
<evidence type="ECO:0000256" key="6">
    <source>
        <dbReference type="ARBA" id="ARBA00022777"/>
    </source>
</evidence>
<dbReference type="Pfam" id="PF00989">
    <property type="entry name" value="PAS"/>
    <property type="match status" value="1"/>
</dbReference>
<dbReference type="Proteomes" id="UP000267535">
    <property type="component" value="Unassembled WGS sequence"/>
</dbReference>
<keyword evidence="5" id="KW-0547">Nucleotide-binding</keyword>
<evidence type="ECO:0000256" key="8">
    <source>
        <dbReference type="ARBA" id="ARBA00023012"/>
    </source>
</evidence>
<dbReference type="InterPro" id="IPR003661">
    <property type="entry name" value="HisK_dim/P_dom"/>
</dbReference>
<dbReference type="InterPro" id="IPR036097">
    <property type="entry name" value="HisK_dim/P_sf"/>
</dbReference>
<dbReference type="InterPro" id="IPR000014">
    <property type="entry name" value="PAS"/>
</dbReference>
<keyword evidence="6" id="KW-0418">Kinase</keyword>
<dbReference type="OrthoDB" id="1931120at2"/>
<dbReference type="EC" id="2.7.13.3" evidence="2"/>
<comment type="catalytic activity">
    <reaction evidence="1">
        <text>ATP + protein L-histidine = ADP + protein N-phospho-L-histidine.</text>
        <dbReference type="EC" id="2.7.13.3"/>
    </reaction>
</comment>
<comment type="caution">
    <text evidence="13">The sequence shown here is derived from an EMBL/GenBank/DDBJ whole genome shotgun (WGS) entry which is preliminary data.</text>
</comment>
<keyword evidence="8" id="KW-0902">Two-component regulatory system</keyword>
<protein>
    <recommendedName>
        <fullName evidence="2">histidine kinase</fullName>
        <ecNumber evidence="2">2.7.13.3</ecNumber>
    </recommendedName>
</protein>
<dbReference type="CDD" id="cd00130">
    <property type="entry name" value="PAS"/>
    <property type="match status" value="1"/>
</dbReference>
<dbReference type="AlphaFoldDB" id="A0A3P1SX25"/>
<dbReference type="PROSITE" id="PS50113">
    <property type="entry name" value="PAC"/>
    <property type="match status" value="1"/>
</dbReference>
<keyword evidence="7" id="KW-0067">ATP-binding</keyword>
<dbReference type="InterPro" id="IPR005467">
    <property type="entry name" value="His_kinase_dom"/>
</dbReference>
<evidence type="ECO:0000256" key="1">
    <source>
        <dbReference type="ARBA" id="ARBA00000085"/>
    </source>
</evidence>
<keyword evidence="9" id="KW-0175">Coiled coil</keyword>
<dbReference type="Gene3D" id="3.30.450.20">
    <property type="entry name" value="PAS domain"/>
    <property type="match status" value="1"/>
</dbReference>
<keyword evidence="14" id="KW-1185">Reference proteome</keyword>
<dbReference type="SMART" id="SM00387">
    <property type="entry name" value="HATPase_c"/>
    <property type="match status" value="1"/>
</dbReference>
<dbReference type="SMART" id="SM00388">
    <property type="entry name" value="HisKA"/>
    <property type="match status" value="1"/>
</dbReference>
<evidence type="ECO:0000259" key="12">
    <source>
        <dbReference type="PROSITE" id="PS50113"/>
    </source>
</evidence>
<dbReference type="PANTHER" id="PTHR43065:SF42">
    <property type="entry name" value="TWO-COMPONENT SENSOR PPRA"/>
    <property type="match status" value="1"/>
</dbReference>